<dbReference type="EMBL" id="WSZM01000262">
    <property type="protein sequence ID" value="KAF4036777.1"/>
    <property type="molecule type" value="Genomic_DNA"/>
</dbReference>
<name>A0A833S050_PHYIN</name>
<evidence type="ECO:0000313" key="1">
    <source>
        <dbReference type="EMBL" id="KAF4036777.1"/>
    </source>
</evidence>
<evidence type="ECO:0000313" key="2">
    <source>
        <dbReference type="EMBL" id="KAF4141279.1"/>
    </source>
</evidence>
<evidence type="ECO:0000313" key="3">
    <source>
        <dbReference type="Proteomes" id="UP000602510"/>
    </source>
</evidence>
<accession>A0A833S050</accession>
<comment type="caution">
    <text evidence="1">The sequence shown here is derived from an EMBL/GenBank/DDBJ whole genome shotgun (WGS) entry which is preliminary data.</text>
</comment>
<protein>
    <submittedName>
        <fullName evidence="1">Uncharacterized protein</fullName>
    </submittedName>
</protein>
<dbReference type="EMBL" id="JAACNO010001358">
    <property type="protein sequence ID" value="KAF4141279.1"/>
    <property type="molecule type" value="Genomic_DNA"/>
</dbReference>
<reference evidence="1" key="1">
    <citation type="submission" date="2020-04" db="EMBL/GenBank/DDBJ databases">
        <title>Hybrid Assembly of Korean Phytophthora infestans isolates.</title>
        <authorList>
            <person name="Prokchorchik M."/>
            <person name="Lee Y."/>
            <person name="Seo J."/>
            <person name="Cho J.-H."/>
            <person name="Park Y.-E."/>
            <person name="Jang D.-C."/>
            <person name="Im J.-S."/>
            <person name="Choi J.-G."/>
            <person name="Park H.-J."/>
            <person name="Lee G.-B."/>
            <person name="Lee Y.-G."/>
            <person name="Hong S.-Y."/>
            <person name="Cho K."/>
            <person name="Sohn K.H."/>
        </authorList>
    </citation>
    <scope>NUCLEOTIDE SEQUENCE</scope>
    <source>
        <strain evidence="1">KR_1_A1</strain>
        <strain evidence="2">KR_2_A2</strain>
    </source>
</reference>
<dbReference type="Proteomes" id="UP000602510">
    <property type="component" value="Unassembled WGS sequence"/>
</dbReference>
<sequence>MTVPSALGLDVDARRYRERCTLLLSEAKDNMAKGAAVSGIEEKLTDRDDLLTNVVELFEYAEAARDDNKQEKAAKQRNDEHADALRDEAMIAIRGTIRKHDTFIELLAHVKRGTSSHVL</sequence>
<keyword evidence="3" id="KW-1185">Reference proteome</keyword>
<proteinExistence type="predicted"/>
<dbReference type="AlphaFoldDB" id="A0A833S050"/>
<organism evidence="1 3">
    <name type="scientific">Phytophthora infestans</name>
    <name type="common">Potato late blight agent</name>
    <name type="synonym">Botrytis infestans</name>
    <dbReference type="NCBI Taxonomy" id="4787"/>
    <lineage>
        <taxon>Eukaryota</taxon>
        <taxon>Sar</taxon>
        <taxon>Stramenopiles</taxon>
        <taxon>Oomycota</taxon>
        <taxon>Peronosporomycetes</taxon>
        <taxon>Peronosporales</taxon>
        <taxon>Peronosporaceae</taxon>
        <taxon>Phytophthora</taxon>
    </lineage>
</organism>
<dbReference type="Proteomes" id="UP000704712">
    <property type="component" value="Unassembled WGS sequence"/>
</dbReference>
<gene>
    <name evidence="1" type="ORF">GN244_ATG11159</name>
    <name evidence="2" type="ORF">GN958_ATG09544</name>
</gene>